<dbReference type="RefSeq" id="WP_311659590.1">
    <property type="nucleotide sequence ID" value="NZ_JAVRHY010000012.1"/>
</dbReference>
<evidence type="ECO:0000313" key="3">
    <source>
        <dbReference type="EMBL" id="MDT0619223.1"/>
    </source>
</evidence>
<keyword evidence="4" id="KW-1185">Reference proteome</keyword>
<organism evidence="3 4">
    <name type="scientific">Spectribacter acetivorans</name>
    <dbReference type="NCBI Taxonomy" id="3075603"/>
    <lineage>
        <taxon>Bacteria</taxon>
        <taxon>Pseudomonadati</taxon>
        <taxon>Pseudomonadota</taxon>
        <taxon>Gammaproteobacteria</taxon>
        <taxon>Salinisphaerales</taxon>
        <taxon>Salinisphaeraceae</taxon>
        <taxon>Spectribacter</taxon>
    </lineage>
</organism>
<name>A0ABU3B9T7_9GAMM</name>
<comment type="caution">
    <text evidence="3">The sequence shown here is derived from an EMBL/GenBank/DDBJ whole genome shotgun (WGS) entry which is preliminary data.</text>
</comment>
<dbReference type="InterPro" id="IPR022789">
    <property type="entry name" value="ParD"/>
</dbReference>
<dbReference type="SUPFAM" id="SSF47598">
    <property type="entry name" value="Ribbon-helix-helix"/>
    <property type="match status" value="1"/>
</dbReference>
<dbReference type="Pfam" id="PF09386">
    <property type="entry name" value="ParD"/>
    <property type="match status" value="1"/>
</dbReference>
<keyword evidence="2" id="KW-1277">Toxin-antitoxin system</keyword>
<dbReference type="Proteomes" id="UP001259982">
    <property type="component" value="Unassembled WGS sequence"/>
</dbReference>
<evidence type="ECO:0000256" key="1">
    <source>
        <dbReference type="ARBA" id="ARBA00017940"/>
    </source>
</evidence>
<dbReference type="Gene3D" id="6.10.180.10">
    <property type="entry name" value="Antitoxin ParD"/>
    <property type="match status" value="1"/>
</dbReference>
<dbReference type="InterPro" id="IPR038296">
    <property type="entry name" value="ParD_sf"/>
</dbReference>
<sequence length="98" mass="10936">MSRLSVEIPDSLHQQIKAQASLQGLSLREYVLQRLGFASGRKNRQLEMTAAPAGGQPGQRAEPGTIRELLENRPWQGTMTKAEIDAYIAEERASWNDD</sequence>
<dbReference type="InterPro" id="IPR010985">
    <property type="entry name" value="Ribbon_hlx_hlx"/>
</dbReference>
<accession>A0ABU3B9T7</accession>
<evidence type="ECO:0000256" key="2">
    <source>
        <dbReference type="ARBA" id="ARBA00022649"/>
    </source>
</evidence>
<proteinExistence type="predicted"/>
<reference evidence="3 4" key="1">
    <citation type="submission" date="2023-09" db="EMBL/GenBank/DDBJ databases">
        <authorList>
            <person name="Rey-Velasco X."/>
        </authorList>
    </citation>
    <scope>NUCLEOTIDE SEQUENCE [LARGE SCALE GENOMIC DNA]</scope>
    <source>
        <strain evidence="3 4">P385</strain>
    </source>
</reference>
<evidence type="ECO:0000313" key="4">
    <source>
        <dbReference type="Proteomes" id="UP001259982"/>
    </source>
</evidence>
<protein>
    <recommendedName>
        <fullName evidence="1">Antitoxin ParD</fullName>
    </recommendedName>
</protein>
<gene>
    <name evidence="3" type="ORF">RM531_12125</name>
</gene>
<dbReference type="EMBL" id="JAVRHY010000012">
    <property type="protein sequence ID" value="MDT0619223.1"/>
    <property type="molecule type" value="Genomic_DNA"/>
</dbReference>